<proteinExistence type="predicted"/>
<dbReference type="Gene3D" id="3.40.50.1980">
    <property type="entry name" value="Nitrogenase molybdenum iron protein domain"/>
    <property type="match status" value="2"/>
</dbReference>
<evidence type="ECO:0000313" key="3">
    <source>
        <dbReference type="EMBL" id="QPD03970.1"/>
    </source>
</evidence>
<dbReference type="InterPro" id="IPR050902">
    <property type="entry name" value="ABC_Transporter_SBP"/>
</dbReference>
<feature type="domain" description="Fe/B12 periplasmic-binding" evidence="2">
    <location>
        <begin position="93"/>
        <end position="343"/>
    </location>
</feature>
<dbReference type="PANTHER" id="PTHR30535:SF34">
    <property type="entry name" value="MOLYBDATE-BINDING PROTEIN MOLA"/>
    <property type="match status" value="1"/>
</dbReference>
<dbReference type="AlphaFoldDB" id="A0A7S8FDR3"/>
<dbReference type="KEGG" id="nkf:Nkreftii_001744"/>
<evidence type="ECO:0000259" key="2">
    <source>
        <dbReference type="PROSITE" id="PS50983"/>
    </source>
</evidence>
<name>A0A7S8FDR3_9BACT</name>
<dbReference type="SUPFAM" id="SSF53807">
    <property type="entry name" value="Helical backbone' metal receptor"/>
    <property type="match status" value="1"/>
</dbReference>
<evidence type="ECO:0000313" key="4">
    <source>
        <dbReference type="Proteomes" id="UP000593737"/>
    </source>
</evidence>
<dbReference type="NCBIfam" id="NF038402">
    <property type="entry name" value="TroA_like"/>
    <property type="match status" value="1"/>
</dbReference>
<dbReference type="EMBL" id="CP047423">
    <property type="protein sequence ID" value="QPD03970.1"/>
    <property type="molecule type" value="Genomic_DNA"/>
</dbReference>
<dbReference type="Pfam" id="PF01497">
    <property type="entry name" value="Peripla_BP_2"/>
    <property type="match status" value="1"/>
</dbReference>
<dbReference type="CDD" id="cd01144">
    <property type="entry name" value="BtuF"/>
    <property type="match status" value="1"/>
</dbReference>
<dbReference type="GO" id="GO:0071281">
    <property type="term" value="P:cellular response to iron ion"/>
    <property type="evidence" value="ECO:0007669"/>
    <property type="project" value="TreeGrafter"/>
</dbReference>
<dbReference type="InterPro" id="IPR002491">
    <property type="entry name" value="ABC_transptr_periplasmic_BD"/>
</dbReference>
<accession>A0A7S8FDR3</accession>
<organism evidence="3 4">
    <name type="scientific">Candidatus Nitrospira kreftii</name>
    <dbReference type="NCBI Taxonomy" id="2652173"/>
    <lineage>
        <taxon>Bacteria</taxon>
        <taxon>Pseudomonadati</taxon>
        <taxon>Nitrospirota</taxon>
        <taxon>Nitrospiria</taxon>
        <taxon>Nitrospirales</taxon>
        <taxon>Nitrospiraceae</taxon>
        <taxon>Nitrospira</taxon>
    </lineage>
</organism>
<gene>
    <name evidence="3" type="ORF">Nkreftii_001744</name>
</gene>
<sequence>MKQRVQSSGSIQALRIFYLSQRERYLFVSALSLVAALLMLLSSADGCTGDGCSEMKRRQPGILTGMPFMAHVSSRAFVDDAGRRIYLAKPPARIVSLAPSITEMLFAIGLDEQIVGVTEFCDYPAAAKSKPKVGYSNPSAEALIALRPELVLAPRDFLRPDLQAKLEQLKIPLFVLEAQTVEDILLQIHTLGKMFEKASAANEVTQRMRQRIAGIRRKVETPPARRVLYVLNSQPLITVGPGSFIHQMIGLAGGINIAARAGMAYPKLSMEAVLKDDPEVLIFPSGEVETVPRSEQQQWRRWDSLSAVKKQRFHEVSSNLLNRPGPRVVEALEQLAHAIHPELFGPGEDVVHP</sequence>
<keyword evidence="1" id="KW-0732">Signal</keyword>
<dbReference type="InterPro" id="IPR054828">
    <property type="entry name" value="Vit_B12_bind_prot"/>
</dbReference>
<dbReference type="Proteomes" id="UP000593737">
    <property type="component" value="Chromosome"/>
</dbReference>
<evidence type="ECO:0000256" key="1">
    <source>
        <dbReference type="ARBA" id="ARBA00022729"/>
    </source>
</evidence>
<reference evidence="3 4" key="1">
    <citation type="journal article" date="2020" name="ISME J.">
        <title>Enrichment and physiological characterization of a novel comammox Nitrospira indicates ammonium inhibition of complete nitrification.</title>
        <authorList>
            <person name="Sakoula D."/>
            <person name="Koch H."/>
            <person name="Frank J."/>
            <person name="Jetten M.S.M."/>
            <person name="van Kessel M.A.H.J."/>
            <person name="Lucker S."/>
        </authorList>
    </citation>
    <scope>NUCLEOTIDE SEQUENCE [LARGE SCALE GENOMIC DNA]</scope>
    <source>
        <strain evidence="3">Comreactor17</strain>
    </source>
</reference>
<protein>
    <submittedName>
        <fullName evidence="3">Putative Vitamin B12 import system, periplasmic binding protein BtuF</fullName>
    </submittedName>
</protein>
<dbReference type="PANTHER" id="PTHR30535">
    <property type="entry name" value="VITAMIN B12-BINDING PROTEIN"/>
    <property type="match status" value="1"/>
</dbReference>
<dbReference type="PROSITE" id="PS50983">
    <property type="entry name" value="FE_B12_PBP"/>
    <property type="match status" value="1"/>
</dbReference>